<dbReference type="NCBIfam" id="TIGR00778">
    <property type="entry name" value="ahpD_dom"/>
    <property type="match status" value="1"/>
</dbReference>
<dbReference type="Pfam" id="PF02627">
    <property type="entry name" value="CMD"/>
    <property type="match status" value="1"/>
</dbReference>
<dbReference type="InterPro" id="IPR003779">
    <property type="entry name" value="CMD-like"/>
</dbReference>
<gene>
    <name evidence="2" type="ORF">RM553_18410</name>
</gene>
<dbReference type="PANTHER" id="PTHR34846:SF10">
    <property type="entry name" value="CYTOPLASMIC PROTEIN"/>
    <property type="match status" value="1"/>
</dbReference>
<dbReference type="EMBL" id="JAVRHQ010000036">
    <property type="protein sequence ID" value="MDT0644820.1"/>
    <property type="molecule type" value="Genomic_DNA"/>
</dbReference>
<dbReference type="Proteomes" id="UP001262889">
    <property type="component" value="Unassembled WGS sequence"/>
</dbReference>
<keyword evidence="3" id="KW-1185">Reference proteome</keyword>
<dbReference type="InterPro" id="IPR004675">
    <property type="entry name" value="AhpD_core"/>
</dbReference>
<reference evidence="2 3" key="1">
    <citation type="submission" date="2023-09" db="EMBL/GenBank/DDBJ databases">
        <authorList>
            <person name="Rey-Velasco X."/>
        </authorList>
    </citation>
    <scope>NUCLEOTIDE SEQUENCE [LARGE SCALE GENOMIC DNA]</scope>
    <source>
        <strain evidence="2 3">F363</strain>
    </source>
</reference>
<accession>A0ABU3CEQ0</accession>
<evidence type="ECO:0000313" key="2">
    <source>
        <dbReference type="EMBL" id="MDT0644820.1"/>
    </source>
</evidence>
<comment type="caution">
    <text evidence="2">The sequence shown here is derived from an EMBL/GenBank/DDBJ whole genome shotgun (WGS) entry which is preliminary data.</text>
</comment>
<dbReference type="RefSeq" id="WP_311536435.1">
    <property type="nucleotide sequence ID" value="NZ_JAVRHQ010000036.1"/>
</dbReference>
<proteinExistence type="predicted"/>
<protein>
    <submittedName>
        <fullName evidence="2">Carboxymuconolactone decarboxylase family protein</fullName>
    </submittedName>
</protein>
<organism evidence="2 3">
    <name type="scientific">Autumnicola tepida</name>
    <dbReference type="NCBI Taxonomy" id="3075595"/>
    <lineage>
        <taxon>Bacteria</taxon>
        <taxon>Pseudomonadati</taxon>
        <taxon>Bacteroidota</taxon>
        <taxon>Flavobacteriia</taxon>
        <taxon>Flavobacteriales</taxon>
        <taxon>Flavobacteriaceae</taxon>
        <taxon>Autumnicola</taxon>
    </lineage>
</organism>
<sequence>MKKRVIIKEIQPEAYRAMNALEKYLHKSSVSAGLKELIKIRASQLNGCAYCLEIHTRDARKNGETEQRLYALSAWWESPLFSEREKAVLDFTDRLTLTRGKGIPDGIYGSLENWFNEKEMAEIIMQIITINAWNRIAVSTHLR</sequence>
<evidence type="ECO:0000313" key="3">
    <source>
        <dbReference type="Proteomes" id="UP001262889"/>
    </source>
</evidence>
<dbReference type="Gene3D" id="1.20.1290.10">
    <property type="entry name" value="AhpD-like"/>
    <property type="match status" value="1"/>
</dbReference>
<name>A0ABU3CEQ0_9FLAO</name>
<dbReference type="InterPro" id="IPR029032">
    <property type="entry name" value="AhpD-like"/>
</dbReference>
<dbReference type="SUPFAM" id="SSF69118">
    <property type="entry name" value="AhpD-like"/>
    <property type="match status" value="1"/>
</dbReference>
<evidence type="ECO:0000259" key="1">
    <source>
        <dbReference type="Pfam" id="PF02627"/>
    </source>
</evidence>
<dbReference type="PANTHER" id="PTHR34846">
    <property type="entry name" value="4-CARBOXYMUCONOLACTONE DECARBOXYLASE FAMILY PROTEIN (AFU_ORTHOLOGUE AFUA_6G11590)"/>
    <property type="match status" value="1"/>
</dbReference>
<feature type="domain" description="Carboxymuconolactone decarboxylase-like" evidence="1">
    <location>
        <begin position="12"/>
        <end position="93"/>
    </location>
</feature>